<feature type="compositionally biased region" description="Low complexity" evidence="11">
    <location>
        <begin position="244"/>
        <end position="261"/>
    </location>
</feature>
<evidence type="ECO:0000313" key="14">
    <source>
        <dbReference type="Proteomes" id="UP000247409"/>
    </source>
</evidence>
<keyword evidence="6 12" id="KW-1133">Transmembrane helix</keyword>
<gene>
    <name evidence="13" type="ORF">BWQ96_04420</name>
</gene>
<dbReference type="GO" id="GO:0008374">
    <property type="term" value="F:O-acyltransferase activity"/>
    <property type="evidence" value="ECO:0007669"/>
    <property type="project" value="InterPro"/>
</dbReference>
<feature type="transmembrane region" description="Helical" evidence="12">
    <location>
        <begin position="301"/>
        <end position="327"/>
    </location>
</feature>
<feature type="transmembrane region" description="Helical" evidence="12">
    <location>
        <begin position="98"/>
        <end position="119"/>
    </location>
</feature>
<name>A0A2V3IUJ4_9FLOR</name>
<proteinExistence type="inferred from homology"/>
<organism evidence="13 14">
    <name type="scientific">Gracilariopsis chorda</name>
    <dbReference type="NCBI Taxonomy" id="448386"/>
    <lineage>
        <taxon>Eukaryota</taxon>
        <taxon>Rhodophyta</taxon>
        <taxon>Florideophyceae</taxon>
        <taxon>Rhodymeniophycidae</taxon>
        <taxon>Gracilariales</taxon>
        <taxon>Gracilariaceae</taxon>
        <taxon>Gracilariopsis</taxon>
    </lineage>
</organism>
<evidence type="ECO:0000313" key="13">
    <source>
        <dbReference type="EMBL" id="PXF45808.1"/>
    </source>
</evidence>
<evidence type="ECO:0000256" key="10">
    <source>
        <dbReference type="PIRSR" id="PIRSR000439-1"/>
    </source>
</evidence>
<sequence length="509" mass="57622">MSPALSRRPASNSTSSSSSAHTTSTQPTTDSKPSGVKPPSSPSSSSSSSEIDAGSVSRPSLYVHAPRARAAPLEEYYGHEPRHLEILEELKSHRLEGFYNLSFLLLAFCLAFLFVRNILESGFAAGPNAICFSTLLNHCVRSTMLNALLPVPFVVAYALVQGMHTRVLSAHQTVLLHGMSVLTFFFVATKLLFLAGVNPLFGLIHGALFVAVALKQHSYVFTNLLLAEETELRRLQRRKRRRQTGGTTASVSSADSRSNSSGRVKYPHNVTISNMLYYAVAPVLVYETTYPRTSGVRMRYVSWYSLQLVCCVIVQYVLVMQFCVPIWKLGHGVEDDEPRLVWYIVKLALPCFFIWLLMFFGFFHCALNVIAELTRFADRQFYREWWNATTLYQFWRQWNILVHEWCLRHLYVEGVSRHNVGRGTAAFGTFLMSAVMHEYVAFCGFRLLRPYLFVGMMAQLPLMKMSTRLEGTRNGNLLMWGMLFAGQCSMGMLYVRDYLRAYGSLMCRV</sequence>
<feature type="region of interest" description="Disordered" evidence="11">
    <location>
        <begin position="1"/>
        <end position="55"/>
    </location>
</feature>
<evidence type="ECO:0000256" key="9">
    <source>
        <dbReference type="PIRNR" id="PIRNR000439"/>
    </source>
</evidence>
<dbReference type="PIRSF" id="PIRSF000439">
    <property type="entry name" value="Oat_ACAT_DAG_ARE"/>
    <property type="match status" value="1"/>
</dbReference>
<dbReference type="GO" id="GO:0005789">
    <property type="term" value="C:endoplasmic reticulum membrane"/>
    <property type="evidence" value="ECO:0007669"/>
    <property type="project" value="UniProtKB-SubCell"/>
</dbReference>
<dbReference type="OrthoDB" id="10039049at2759"/>
<accession>A0A2V3IUJ4</accession>
<evidence type="ECO:0000256" key="8">
    <source>
        <dbReference type="ARBA" id="ARBA00023315"/>
    </source>
</evidence>
<dbReference type="InterPro" id="IPR004299">
    <property type="entry name" value="MBOAT_fam"/>
</dbReference>
<evidence type="ECO:0000256" key="6">
    <source>
        <dbReference type="ARBA" id="ARBA00022989"/>
    </source>
</evidence>
<keyword evidence="5 9" id="KW-0256">Endoplasmic reticulum</keyword>
<dbReference type="PANTHER" id="PTHR10408">
    <property type="entry name" value="STEROL O-ACYLTRANSFERASE"/>
    <property type="match status" value="1"/>
</dbReference>
<feature type="active site" evidence="10">
    <location>
        <position position="437"/>
    </location>
</feature>
<keyword evidence="4 12" id="KW-0812">Transmembrane</keyword>
<comment type="similarity">
    <text evidence="2 9">Belongs to the membrane-bound acyltransferase family. Sterol o-acyltransferase subfamily.</text>
</comment>
<evidence type="ECO:0000256" key="11">
    <source>
        <dbReference type="SAM" id="MobiDB-lite"/>
    </source>
</evidence>
<dbReference type="InterPro" id="IPR014371">
    <property type="entry name" value="Oat_ACAT_DAG_ARE"/>
</dbReference>
<feature type="transmembrane region" description="Helical" evidence="12">
    <location>
        <begin position="203"/>
        <end position="227"/>
    </location>
</feature>
<dbReference type="SMR" id="A0A2V3IUJ4"/>
<evidence type="ECO:0000256" key="4">
    <source>
        <dbReference type="ARBA" id="ARBA00022692"/>
    </source>
</evidence>
<evidence type="ECO:0000256" key="7">
    <source>
        <dbReference type="ARBA" id="ARBA00023136"/>
    </source>
</evidence>
<feature type="region of interest" description="Disordered" evidence="11">
    <location>
        <begin position="237"/>
        <end position="262"/>
    </location>
</feature>
<dbReference type="Proteomes" id="UP000247409">
    <property type="component" value="Unassembled WGS sequence"/>
</dbReference>
<keyword evidence="3 9" id="KW-0808">Transferase</keyword>
<feature type="transmembrane region" description="Helical" evidence="12">
    <location>
        <begin position="347"/>
        <end position="371"/>
    </location>
</feature>
<feature type="transmembrane region" description="Helical" evidence="12">
    <location>
        <begin position="143"/>
        <end position="162"/>
    </location>
</feature>
<evidence type="ECO:0000256" key="1">
    <source>
        <dbReference type="ARBA" id="ARBA00004477"/>
    </source>
</evidence>
<keyword evidence="8 9" id="KW-0012">Acyltransferase</keyword>
<keyword evidence="14" id="KW-1185">Reference proteome</keyword>
<evidence type="ECO:0000256" key="12">
    <source>
        <dbReference type="SAM" id="Phobius"/>
    </source>
</evidence>
<reference evidence="13 14" key="1">
    <citation type="journal article" date="2018" name="Mol. Biol. Evol.">
        <title>Analysis of the draft genome of the red seaweed Gracilariopsis chorda provides insights into genome size evolution in Rhodophyta.</title>
        <authorList>
            <person name="Lee J."/>
            <person name="Yang E.C."/>
            <person name="Graf L."/>
            <person name="Yang J.H."/>
            <person name="Qiu H."/>
            <person name="Zel Zion U."/>
            <person name="Chan C.X."/>
            <person name="Stephens T.G."/>
            <person name="Weber A.P.M."/>
            <person name="Boo G.H."/>
            <person name="Boo S.M."/>
            <person name="Kim K.M."/>
            <person name="Shin Y."/>
            <person name="Jung M."/>
            <person name="Lee S.J."/>
            <person name="Yim H.S."/>
            <person name="Lee J.H."/>
            <person name="Bhattacharya D."/>
            <person name="Yoon H.S."/>
        </authorList>
    </citation>
    <scope>NUCLEOTIDE SEQUENCE [LARGE SCALE GENOMIC DNA]</scope>
    <source>
        <strain evidence="13 14">SKKU-2015</strain>
        <tissue evidence="13">Whole body</tissue>
    </source>
</reference>
<keyword evidence="7 9" id="KW-0472">Membrane</keyword>
<feature type="compositionally biased region" description="Low complexity" evidence="11">
    <location>
        <begin position="11"/>
        <end position="49"/>
    </location>
</feature>
<feature type="transmembrane region" description="Helical" evidence="12">
    <location>
        <begin position="477"/>
        <end position="495"/>
    </location>
</feature>
<evidence type="ECO:0000256" key="2">
    <source>
        <dbReference type="ARBA" id="ARBA00009010"/>
    </source>
</evidence>
<dbReference type="Pfam" id="PF03062">
    <property type="entry name" value="MBOAT"/>
    <property type="match status" value="1"/>
</dbReference>
<comment type="subcellular location">
    <subcellularLocation>
        <location evidence="1 9">Endoplasmic reticulum membrane</location>
        <topology evidence="1 9">Multi-pass membrane protein</topology>
    </subcellularLocation>
</comment>
<dbReference type="AlphaFoldDB" id="A0A2V3IUJ4"/>
<protein>
    <recommendedName>
        <fullName evidence="9">O-acyltransferase</fullName>
    </recommendedName>
</protein>
<feature type="transmembrane region" description="Helical" evidence="12">
    <location>
        <begin position="174"/>
        <end position="197"/>
    </location>
</feature>
<dbReference type="EMBL" id="NBIV01000052">
    <property type="protein sequence ID" value="PXF45808.1"/>
    <property type="molecule type" value="Genomic_DNA"/>
</dbReference>
<evidence type="ECO:0000256" key="3">
    <source>
        <dbReference type="ARBA" id="ARBA00022679"/>
    </source>
</evidence>
<evidence type="ECO:0000256" key="5">
    <source>
        <dbReference type="ARBA" id="ARBA00022824"/>
    </source>
</evidence>
<comment type="caution">
    <text evidence="13">The sequence shown here is derived from an EMBL/GenBank/DDBJ whole genome shotgun (WGS) entry which is preliminary data.</text>
</comment>
<dbReference type="STRING" id="448386.A0A2V3IUJ4"/>